<keyword evidence="2" id="KW-1185">Reference proteome</keyword>
<name>A0A4Q2DL61_9AGAR</name>
<organism evidence="1 2">
    <name type="scientific">Candolleomyces aberdarensis</name>
    <dbReference type="NCBI Taxonomy" id="2316362"/>
    <lineage>
        <taxon>Eukaryota</taxon>
        <taxon>Fungi</taxon>
        <taxon>Dikarya</taxon>
        <taxon>Basidiomycota</taxon>
        <taxon>Agaricomycotina</taxon>
        <taxon>Agaricomycetes</taxon>
        <taxon>Agaricomycetidae</taxon>
        <taxon>Agaricales</taxon>
        <taxon>Agaricineae</taxon>
        <taxon>Psathyrellaceae</taxon>
        <taxon>Candolleomyces</taxon>
    </lineage>
</organism>
<proteinExistence type="predicted"/>
<comment type="caution">
    <text evidence="1">The sequence shown here is derived from an EMBL/GenBank/DDBJ whole genome shotgun (WGS) entry which is preliminary data.</text>
</comment>
<evidence type="ECO:0000313" key="2">
    <source>
        <dbReference type="Proteomes" id="UP000290288"/>
    </source>
</evidence>
<dbReference type="Proteomes" id="UP000290288">
    <property type="component" value="Unassembled WGS sequence"/>
</dbReference>
<dbReference type="OrthoDB" id="3269456at2759"/>
<dbReference type="EMBL" id="SDEE01000198">
    <property type="protein sequence ID" value="RXW19495.1"/>
    <property type="molecule type" value="Genomic_DNA"/>
</dbReference>
<protein>
    <submittedName>
        <fullName evidence="1">Uncharacterized protein</fullName>
    </submittedName>
</protein>
<sequence length="305" mass="34976">MLTEHWLNSYIAMCSQQESPVPYIGNVNETEVQQFKDPGCLRMVAKGSGRSPDDVDEIVYPVRVHHLRSQEALMSSSGAERDEEIRMLRQFVKIIGAGCPAYDEIQQKVQEVYASFQNGNHQGAMKTMDWNQYDGQYAVDSHTRYFTERRHAPSLGHQPFPMDVDPDHVLEELRGTKYIRCEENVVQYLRKVNCLEAGSKYVRISPGLFKEGDIVEIWAAFVAYPAGKNEFKLVLAMRSLVLLTEQFREEGEERREVARRARAEIIATARAGSRPVLPTSRSLKRRYMEVAIEEEDTADDIVRKK</sequence>
<dbReference type="STRING" id="2316362.A0A4Q2DL61"/>
<gene>
    <name evidence="1" type="ORF">EST38_g6352</name>
</gene>
<reference evidence="1 2" key="1">
    <citation type="submission" date="2019-01" db="EMBL/GenBank/DDBJ databases">
        <title>Draft genome sequence of Psathyrella aberdarensis IHI B618.</title>
        <authorList>
            <person name="Buettner E."/>
            <person name="Kellner H."/>
        </authorList>
    </citation>
    <scope>NUCLEOTIDE SEQUENCE [LARGE SCALE GENOMIC DNA]</scope>
    <source>
        <strain evidence="1 2">IHI B618</strain>
    </source>
</reference>
<evidence type="ECO:0000313" key="1">
    <source>
        <dbReference type="EMBL" id="RXW19495.1"/>
    </source>
</evidence>
<dbReference type="AlphaFoldDB" id="A0A4Q2DL61"/>
<accession>A0A4Q2DL61</accession>